<reference evidence="1 2" key="1">
    <citation type="journal article" date="2023" name="G3 (Bethesda)">
        <title>A chromosome-level genome assembly of Zasmidium syzygii isolated from banana leaves.</title>
        <authorList>
            <person name="van Westerhoven A.C."/>
            <person name="Mehrabi R."/>
            <person name="Talebi R."/>
            <person name="Steentjes M.B.F."/>
            <person name="Corcolon B."/>
            <person name="Chong P.A."/>
            <person name="Kema G.H.J."/>
            <person name="Seidl M.F."/>
        </authorList>
    </citation>
    <scope>NUCLEOTIDE SEQUENCE [LARGE SCALE GENOMIC DNA]</scope>
    <source>
        <strain evidence="1 2">P124</strain>
    </source>
</reference>
<dbReference type="EMBL" id="JAXOVC010000008">
    <property type="protein sequence ID" value="KAK4498070.1"/>
    <property type="molecule type" value="Genomic_DNA"/>
</dbReference>
<evidence type="ECO:0000313" key="1">
    <source>
        <dbReference type="EMBL" id="KAK4498070.1"/>
    </source>
</evidence>
<dbReference type="Proteomes" id="UP001305779">
    <property type="component" value="Unassembled WGS sequence"/>
</dbReference>
<sequence>MATTDEFNESVEAAIKKLLLTEYPHIKTSILNRVCETGAGAVAYQFQYESRRETANVRPLKFFDLPREIRDVIYEYVVKPSDGLPITLNKCPRRTGCAWAQQTVDIFNPMRSRYPEEYVHGEQPAITRVSRQLRQEALPLFYHVNVFAVCLARDAHPPDPNTWYFARYLENQDKSVGGVELLANWLVGIGEKNVSDLAKITAHYTEEKEKEWLLELDLVPVDRLDLVHIQDSDREGIDWARTFRDRARDNLAGLQIGRNRW</sequence>
<keyword evidence="2" id="KW-1185">Reference proteome</keyword>
<evidence type="ECO:0000313" key="2">
    <source>
        <dbReference type="Proteomes" id="UP001305779"/>
    </source>
</evidence>
<organism evidence="1 2">
    <name type="scientific">Zasmidium cellare</name>
    <name type="common">Wine cellar mold</name>
    <name type="synonym">Racodium cellare</name>
    <dbReference type="NCBI Taxonomy" id="395010"/>
    <lineage>
        <taxon>Eukaryota</taxon>
        <taxon>Fungi</taxon>
        <taxon>Dikarya</taxon>
        <taxon>Ascomycota</taxon>
        <taxon>Pezizomycotina</taxon>
        <taxon>Dothideomycetes</taxon>
        <taxon>Dothideomycetidae</taxon>
        <taxon>Mycosphaerellales</taxon>
        <taxon>Mycosphaerellaceae</taxon>
        <taxon>Zasmidium</taxon>
    </lineage>
</organism>
<protein>
    <submittedName>
        <fullName evidence="1">Uncharacterized protein</fullName>
    </submittedName>
</protein>
<name>A0ABR0EA06_ZASCE</name>
<dbReference type="InterPro" id="IPR038883">
    <property type="entry name" value="AN11006-like"/>
</dbReference>
<accession>A0ABR0EA06</accession>
<dbReference type="PANTHER" id="PTHR42085">
    <property type="entry name" value="F-BOX DOMAIN-CONTAINING PROTEIN"/>
    <property type="match status" value="1"/>
</dbReference>
<gene>
    <name evidence="1" type="ORF">PRZ48_010726</name>
</gene>
<dbReference type="PANTHER" id="PTHR42085:SF2">
    <property type="entry name" value="F-BOX DOMAIN-CONTAINING PROTEIN"/>
    <property type="match status" value="1"/>
</dbReference>
<proteinExistence type="predicted"/>
<comment type="caution">
    <text evidence="1">The sequence shown here is derived from an EMBL/GenBank/DDBJ whole genome shotgun (WGS) entry which is preliminary data.</text>
</comment>